<feature type="compositionally biased region" description="Acidic residues" evidence="1">
    <location>
        <begin position="436"/>
        <end position="469"/>
    </location>
</feature>
<evidence type="ECO:0000313" key="2">
    <source>
        <dbReference type="EMBL" id="GBG32253.1"/>
    </source>
</evidence>
<dbReference type="AlphaFoldDB" id="A0A2R5GUC0"/>
<name>A0A2R5GUC0_9STRA</name>
<accession>A0A2R5GUC0</accession>
<evidence type="ECO:0000256" key="1">
    <source>
        <dbReference type="SAM" id="MobiDB-lite"/>
    </source>
</evidence>
<comment type="caution">
    <text evidence="2">The sequence shown here is derived from an EMBL/GenBank/DDBJ whole genome shotgun (WGS) entry which is preliminary data.</text>
</comment>
<protein>
    <recommendedName>
        <fullName evidence="4">PH domain-containing protein</fullName>
    </recommendedName>
</protein>
<feature type="region of interest" description="Disordered" evidence="1">
    <location>
        <begin position="16"/>
        <end position="45"/>
    </location>
</feature>
<gene>
    <name evidence="2" type="ORF">FCC1311_084782</name>
</gene>
<feature type="region of interest" description="Disordered" evidence="1">
    <location>
        <begin position="351"/>
        <end position="484"/>
    </location>
</feature>
<feature type="compositionally biased region" description="Basic and acidic residues" evidence="1">
    <location>
        <begin position="426"/>
        <end position="435"/>
    </location>
</feature>
<evidence type="ECO:0008006" key="4">
    <source>
        <dbReference type="Google" id="ProtNLM"/>
    </source>
</evidence>
<feature type="region of interest" description="Disordered" evidence="1">
    <location>
        <begin position="66"/>
        <end position="87"/>
    </location>
</feature>
<dbReference type="Proteomes" id="UP000241890">
    <property type="component" value="Unassembled WGS sequence"/>
</dbReference>
<reference evidence="2 3" key="1">
    <citation type="submission" date="2017-12" db="EMBL/GenBank/DDBJ databases">
        <title>Sequencing, de novo assembly and annotation of complete genome of a new Thraustochytrid species, strain FCC1311.</title>
        <authorList>
            <person name="Sedici K."/>
            <person name="Godart F."/>
            <person name="Aiese Cigliano R."/>
            <person name="Sanseverino W."/>
            <person name="Barakat M."/>
            <person name="Ortet P."/>
            <person name="Marechal E."/>
            <person name="Cagnac O."/>
            <person name="Amato A."/>
        </authorList>
    </citation>
    <scope>NUCLEOTIDE SEQUENCE [LARGE SCALE GENOMIC DNA]</scope>
</reference>
<sequence length="1234" mass="135334">MDINFMTRVLQERATCSAGETRKSTQRENAAASAQDGPLDFDDEEKVYISPPSSAATVGGGFAAGSPRSALGSPAGARSPTSWIDGGKEEQGVELCTAHNPQTGQWTPSIVSVQKRAIAFYEVGQLRQDASLAGAQVSLPTGNSAASALKTLQKQSPSQTFLGMELRLPALNNSKILLAARSERERRSWMENISFASAFDASRGDNHDFEAAGVPVCLVQGFLFKRSVATGALFGVSPRWKRRFCRIVYDAARQLWSLQYHTAAQAQVLVPFKNIARLEEQSIEDAGATALQAETAEQMAAVTISLRSMTGRSLVDRFLIPRSTLSSFFDWVPLPVETRFLDNDAGDSLAHFANEHPPSEDDIASDAAGQPKIASPRRPFAEDEDETTPCEVDSEFEMGTDLGTVDEESRSDLGSDAEGDNCEDINAERLHHEGSEEGSSDDDDEDEYEEDDEDEDEEDEEEDEEVTSEDCERNPIMESSSTMYPVRETNTLGSKWPLEAVERVAIGGSSGRSPKYVDFQEMQGEAQDPIYNRDAAHQAHHNSDVSEYNVASRQAAQYAPQARNSATSEIDNHDNLESQAWQTVANASKLVREGMSGAIDAHVLEKCRYLLAAIHEAMIDIKTGSFVDPADTESQALGLELVMETARCIIAISEVGVRHSTSQVLETVDRVSMCDLERCSASAMRTARMLFELGKTCMDALAQSMDVQGAEHSRRSSLISAMEDWKTCRSGDDRASHRQSMSEDEVSAIESTPQVHKFEASTSVNAFSVMERESTGDNDEGYMSENFSDCEGDATGIAESQAVTGQKSPTSTTATTTTTIGDIIASSQRCIALERLTEQVAEDLLGRGHVILHKVPDTPISTGEELGEFGMGYLVPVPTRAPPLSPTSSKESQCENISNNKFAFGSRISRPIFETALCGAKLEALGRAPLFNGTDRVTRMYQISITSRRDGWAGLAFSSDIVMRKWLAVLDYVSRRQATNFTMNDEVNDHLQRRDYGLSRVRKRLEPGLRRLEAGRRYRGAATPRIRPSERPIHTVYADAGHEIDSEIGTEDAYTEASTEDVESSTMESEIFSARSSSFSSIGAKSQDLHQISIKNRKMTRDAERAVNIMQQGSTWHYVHRKPSRPIGLAEATLRLAKDCSFLELKTKGRTETATRVDILEVTRVARGVPSATLLNAAVSACKCFRENEEDEPGESLISRMPLSDVKISATDAMLANETVNCSLEQIVENLNHF</sequence>
<feature type="compositionally biased region" description="Acidic residues" evidence="1">
    <location>
        <begin position="382"/>
        <end position="398"/>
    </location>
</feature>
<dbReference type="InParanoid" id="A0A2R5GUC0"/>
<proteinExistence type="predicted"/>
<dbReference type="EMBL" id="BEYU01000119">
    <property type="protein sequence ID" value="GBG32253.1"/>
    <property type="molecule type" value="Genomic_DNA"/>
</dbReference>
<organism evidence="2 3">
    <name type="scientific">Hondaea fermentalgiana</name>
    <dbReference type="NCBI Taxonomy" id="2315210"/>
    <lineage>
        <taxon>Eukaryota</taxon>
        <taxon>Sar</taxon>
        <taxon>Stramenopiles</taxon>
        <taxon>Bigyra</taxon>
        <taxon>Labyrinthulomycetes</taxon>
        <taxon>Thraustochytrida</taxon>
        <taxon>Thraustochytriidae</taxon>
        <taxon>Hondaea</taxon>
    </lineage>
</organism>
<feature type="compositionally biased region" description="Acidic residues" evidence="1">
    <location>
        <begin position="415"/>
        <end position="425"/>
    </location>
</feature>
<evidence type="ECO:0000313" key="3">
    <source>
        <dbReference type="Proteomes" id="UP000241890"/>
    </source>
</evidence>
<keyword evidence="3" id="KW-1185">Reference proteome</keyword>